<organism evidence="4 5">
    <name type="scientific">Natronorubrum daqingense</name>
    <dbReference type="NCBI Taxonomy" id="588898"/>
    <lineage>
        <taxon>Archaea</taxon>
        <taxon>Methanobacteriati</taxon>
        <taxon>Methanobacteriota</taxon>
        <taxon>Stenosarchaea group</taxon>
        <taxon>Halobacteria</taxon>
        <taxon>Halobacteriales</taxon>
        <taxon>Natrialbaceae</taxon>
        <taxon>Natronorubrum</taxon>
    </lineage>
</organism>
<dbReference type="RefSeq" id="WP_076582457.1">
    <property type="nucleotide sequence ID" value="NZ_CP019327.1"/>
</dbReference>
<evidence type="ECO:0000256" key="1">
    <source>
        <dbReference type="ARBA" id="ARBA00006484"/>
    </source>
</evidence>
<dbReference type="PROSITE" id="PS00061">
    <property type="entry name" value="ADH_SHORT"/>
    <property type="match status" value="1"/>
</dbReference>
<comment type="similarity">
    <text evidence="1">Belongs to the short-chain dehydrogenases/reductases (SDR) family.</text>
</comment>
<dbReference type="GeneID" id="30955812"/>
<evidence type="ECO:0000313" key="3">
    <source>
        <dbReference type="EMBL" id="APX96504.1"/>
    </source>
</evidence>
<dbReference type="PANTHER" id="PTHR44196">
    <property type="entry name" value="DEHYDROGENASE/REDUCTASE SDR FAMILY MEMBER 7B"/>
    <property type="match status" value="1"/>
</dbReference>
<dbReference type="InterPro" id="IPR002347">
    <property type="entry name" value="SDR_fam"/>
</dbReference>
<keyword evidence="2" id="KW-0560">Oxidoreductase</keyword>
<evidence type="ECO:0000313" key="5">
    <source>
        <dbReference type="Proteomes" id="UP000185687"/>
    </source>
</evidence>
<dbReference type="Proteomes" id="UP000185687">
    <property type="component" value="Unassembled WGS sequence"/>
</dbReference>
<dbReference type="InterPro" id="IPR020904">
    <property type="entry name" value="Sc_DH/Rdtase_CS"/>
</dbReference>
<gene>
    <name evidence="3" type="ORF">BB347_07675</name>
    <name evidence="4" type="ORF">SAMN05421809_2628</name>
</gene>
<keyword evidence="5" id="KW-1185">Reference proteome</keyword>
<dbReference type="PRINTS" id="PR00081">
    <property type="entry name" value="GDHRDH"/>
</dbReference>
<dbReference type="GO" id="GO:0016020">
    <property type="term" value="C:membrane"/>
    <property type="evidence" value="ECO:0007669"/>
    <property type="project" value="TreeGrafter"/>
</dbReference>
<evidence type="ECO:0000313" key="6">
    <source>
        <dbReference type="Proteomes" id="UP000187321"/>
    </source>
</evidence>
<dbReference type="EMBL" id="CP019327">
    <property type="protein sequence ID" value="APX96504.1"/>
    <property type="molecule type" value="Genomic_DNA"/>
</dbReference>
<reference evidence="3 6" key="1">
    <citation type="submission" date="2017-01" db="EMBL/GenBank/DDBJ databases">
        <title>Complete genome sequence of Haloterrigena daqingensis type strain (JX313T).</title>
        <authorList>
            <person name="Shuang W."/>
        </authorList>
    </citation>
    <scope>NUCLEOTIDE SEQUENCE [LARGE SCALE GENOMIC DNA]</scope>
    <source>
        <strain evidence="3 6">JX313</strain>
    </source>
</reference>
<dbReference type="Proteomes" id="UP000187321">
    <property type="component" value="Chromosome"/>
</dbReference>
<dbReference type="Gene3D" id="3.40.50.720">
    <property type="entry name" value="NAD(P)-binding Rossmann-like Domain"/>
    <property type="match status" value="1"/>
</dbReference>
<accession>A0A1N7EDB6</accession>
<dbReference type="PANTHER" id="PTHR44196:SF3">
    <property type="entry name" value="SHORT CHAIN DEHYDROGENASE FAMILY PROTEIN"/>
    <property type="match status" value="1"/>
</dbReference>
<dbReference type="AlphaFoldDB" id="A0A1N7EDB6"/>
<protein>
    <submittedName>
        <fullName evidence="4">Short-chain dehydrogenase</fullName>
    </submittedName>
</protein>
<dbReference type="InterPro" id="IPR036291">
    <property type="entry name" value="NAD(P)-bd_dom_sf"/>
</dbReference>
<dbReference type="OrthoDB" id="7442at2157"/>
<dbReference type="KEGG" id="hda:BB347_07675"/>
<evidence type="ECO:0000256" key="2">
    <source>
        <dbReference type="ARBA" id="ARBA00023002"/>
    </source>
</evidence>
<dbReference type="GO" id="GO:0016491">
    <property type="term" value="F:oxidoreductase activity"/>
    <property type="evidence" value="ECO:0007669"/>
    <property type="project" value="UniProtKB-KW"/>
</dbReference>
<proteinExistence type="inferred from homology"/>
<dbReference type="SUPFAM" id="SSF51735">
    <property type="entry name" value="NAD(P)-binding Rossmann-fold domains"/>
    <property type="match status" value="1"/>
</dbReference>
<sequence length="246" mass="26891">MTETRGAIVVGASSGIGEALARTLAEEGYEVGLTARRTERLRQIGTELPTKSYVATMDVTNPEDARAGFFELADAMLSVDLVVVSAGVGDANHDLEWETERRTIDVNVRGFAAIATAAVSYFEETSTSTGGRDGHLVGISSVAARFGTGGTQAYNASKAFVSTYLEGLRSRQRARESDVRITTVEPGFVDTDLAYGTFWDCSPETAATQIARAIRKGRTHVYVTRRWRLIAWFFELVPSRIIRRLL</sequence>
<dbReference type="STRING" id="588898.BB347_07675"/>
<evidence type="ECO:0000313" key="4">
    <source>
        <dbReference type="EMBL" id="SIR86076.1"/>
    </source>
</evidence>
<name>A0A1N7EDB6_9EURY</name>
<reference evidence="4 5" key="2">
    <citation type="submission" date="2017-01" db="EMBL/GenBank/DDBJ databases">
        <authorList>
            <person name="Mah S.A."/>
            <person name="Swanson W.J."/>
            <person name="Moy G.W."/>
            <person name="Vacquier V.D."/>
        </authorList>
    </citation>
    <scope>NUCLEOTIDE SEQUENCE [LARGE SCALE GENOMIC DNA]</scope>
    <source>
        <strain evidence="4 5">CGMCC 1.8909</strain>
    </source>
</reference>
<dbReference type="Pfam" id="PF00106">
    <property type="entry name" value="adh_short"/>
    <property type="match status" value="1"/>
</dbReference>
<dbReference type="EMBL" id="FTNP01000003">
    <property type="protein sequence ID" value="SIR86076.1"/>
    <property type="molecule type" value="Genomic_DNA"/>
</dbReference>